<dbReference type="InterPro" id="IPR043502">
    <property type="entry name" value="DNA/RNA_pol_sf"/>
</dbReference>
<evidence type="ECO:0000313" key="3">
    <source>
        <dbReference type="EMBL" id="RVX00927.1"/>
    </source>
</evidence>
<evidence type="ECO:0000259" key="1">
    <source>
        <dbReference type="Pfam" id="PF17919"/>
    </source>
</evidence>
<reference evidence="3 4" key="1">
    <citation type="journal article" date="2018" name="PLoS Genet.">
        <title>Population sequencing reveals clonal diversity and ancestral inbreeding in the grapevine cultivar Chardonnay.</title>
        <authorList>
            <person name="Roach M.J."/>
            <person name="Johnson D.L."/>
            <person name="Bohlmann J."/>
            <person name="van Vuuren H.J."/>
            <person name="Jones S.J."/>
            <person name="Pretorius I.S."/>
            <person name="Schmidt S.A."/>
            <person name="Borneman A.R."/>
        </authorList>
    </citation>
    <scope>NUCLEOTIDE SEQUENCE [LARGE SCALE GENOMIC DNA]</scope>
    <source>
        <strain evidence="4">cv. Chardonnay</strain>
        <strain evidence="3">I10V1</strain>
        <tissue evidence="3">Leaf</tissue>
    </source>
</reference>
<dbReference type="PANTHER" id="PTHR48475:SF1">
    <property type="entry name" value="RNASE H TYPE-1 DOMAIN-CONTAINING PROTEIN"/>
    <property type="match status" value="1"/>
</dbReference>
<sequence length="109" mass="12741">MLQGAKISGWMNECEHAFEAIKRYLVEPPILSNLEAGEELYMYLAVLDLAINSILFQHNQSNEQRPIYYMSKALIDRINCIEDHMERQHEEMMAYLRSMFPPPSLPPQP</sequence>
<evidence type="ECO:0000313" key="4">
    <source>
        <dbReference type="Proteomes" id="UP000288805"/>
    </source>
</evidence>
<proteinExistence type="predicted"/>
<dbReference type="InterPro" id="IPR041577">
    <property type="entry name" value="RT_RNaseH_2"/>
</dbReference>
<comment type="caution">
    <text evidence="3">The sequence shown here is derived from an EMBL/GenBank/DDBJ whole genome shotgun (WGS) entry which is preliminary data.</text>
</comment>
<dbReference type="EMBL" id="QGNW01000079">
    <property type="protein sequence ID" value="RVX00927.1"/>
    <property type="molecule type" value="Genomic_DNA"/>
</dbReference>
<gene>
    <name evidence="3" type="ORF">CK203_026368</name>
    <name evidence="2" type="ORF">CK203_105018</name>
</gene>
<dbReference type="AlphaFoldDB" id="A0A438IW24"/>
<accession>A0A438IW24</accession>
<dbReference type="EMBL" id="QGNW01002661">
    <property type="protein sequence ID" value="RVW13223.1"/>
    <property type="molecule type" value="Genomic_DNA"/>
</dbReference>
<evidence type="ECO:0000313" key="2">
    <source>
        <dbReference type="EMBL" id="RVW13223.1"/>
    </source>
</evidence>
<feature type="domain" description="Reverse transcriptase/retrotransposon-derived protein RNase H-like" evidence="1">
    <location>
        <begin position="10"/>
        <end position="77"/>
    </location>
</feature>
<name>A0A438IW24_VITVI</name>
<dbReference type="Pfam" id="PF17919">
    <property type="entry name" value="RT_RNaseH_2"/>
    <property type="match status" value="1"/>
</dbReference>
<dbReference type="PANTHER" id="PTHR48475">
    <property type="entry name" value="RIBONUCLEASE H"/>
    <property type="match status" value="1"/>
</dbReference>
<dbReference type="SUPFAM" id="SSF56672">
    <property type="entry name" value="DNA/RNA polymerases"/>
    <property type="match status" value="1"/>
</dbReference>
<protein>
    <recommendedName>
        <fullName evidence="1">Reverse transcriptase/retrotransposon-derived protein RNase H-like domain-containing protein</fullName>
    </recommendedName>
</protein>
<organism evidence="3 4">
    <name type="scientific">Vitis vinifera</name>
    <name type="common">Grape</name>
    <dbReference type="NCBI Taxonomy" id="29760"/>
    <lineage>
        <taxon>Eukaryota</taxon>
        <taxon>Viridiplantae</taxon>
        <taxon>Streptophyta</taxon>
        <taxon>Embryophyta</taxon>
        <taxon>Tracheophyta</taxon>
        <taxon>Spermatophyta</taxon>
        <taxon>Magnoliopsida</taxon>
        <taxon>eudicotyledons</taxon>
        <taxon>Gunneridae</taxon>
        <taxon>Pentapetalae</taxon>
        <taxon>rosids</taxon>
        <taxon>Vitales</taxon>
        <taxon>Vitaceae</taxon>
        <taxon>Viteae</taxon>
        <taxon>Vitis</taxon>
    </lineage>
</organism>
<dbReference type="Proteomes" id="UP000288805">
    <property type="component" value="Unassembled WGS sequence"/>
</dbReference>